<dbReference type="OrthoDB" id="9781413at2"/>
<dbReference type="GO" id="GO:0005829">
    <property type="term" value="C:cytosol"/>
    <property type="evidence" value="ECO:0007669"/>
    <property type="project" value="TreeGrafter"/>
</dbReference>
<protein>
    <submittedName>
        <fullName evidence="1">Cof-like hydrolase family protein</fullName>
    </submittedName>
</protein>
<evidence type="ECO:0000313" key="1">
    <source>
        <dbReference type="EMBL" id="KRN29507.1"/>
    </source>
</evidence>
<keyword evidence="1" id="KW-0378">Hydrolase</keyword>
<dbReference type="EMBL" id="JQAZ01000001">
    <property type="protein sequence ID" value="KRN33963.1"/>
    <property type="molecule type" value="Genomic_DNA"/>
</dbReference>
<dbReference type="InterPro" id="IPR023214">
    <property type="entry name" value="HAD_sf"/>
</dbReference>
<evidence type="ECO:0000313" key="2">
    <source>
        <dbReference type="EMBL" id="KRN33963.1"/>
    </source>
</evidence>
<keyword evidence="3" id="KW-1185">Reference proteome</keyword>
<reference evidence="3 4" key="1">
    <citation type="journal article" date="2015" name="Genome Announc.">
        <title>Expanding the biotechnology potential of lactobacilli through comparative genomics of 213 strains and associated genera.</title>
        <authorList>
            <person name="Sun Z."/>
            <person name="Harris H.M."/>
            <person name="McCann A."/>
            <person name="Guo C."/>
            <person name="Argimon S."/>
            <person name="Zhang W."/>
            <person name="Yang X."/>
            <person name="Jeffery I.B."/>
            <person name="Cooney J.C."/>
            <person name="Kagawa T.F."/>
            <person name="Liu W."/>
            <person name="Song Y."/>
            <person name="Salvetti E."/>
            <person name="Wrobel A."/>
            <person name="Rasinkangas P."/>
            <person name="Parkhill J."/>
            <person name="Rea M.C."/>
            <person name="O'Sullivan O."/>
            <person name="Ritari J."/>
            <person name="Douillard F.P."/>
            <person name="Paul Ross R."/>
            <person name="Yang R."/>
            <person name="Briner A.E."/>
            <person name="Felis G.E."/>
            <person name="de Vos W.M."/>
            <person name="Barrangou R."/>
            <person name="Klaenhammer T.R."/>
            <person name="Caufield P.W."/>
            <person name="Cui Y."/>
            <person name="Zhang H."/>
            <person name="O'Toole P.W."/>
        </authorList>
    </citation>
    <scope>NUCLEOTIDE SEQUENCE [LARGE SCALE GENOMIC DNA]</scope>
    <source>
        <strain evidence="1 4">ATCC BAA-66</strain>
        <strain evidence="2 3">DSM 13344</strain>
    </source>
</reference>
<dbReference type="InterPro" id="IPR000150">
    <property type="entry name" value="Cof"/>
</dbReference>
<dbReference type="Gene3D" id="3.40.50.1000">
    <property type="entry name" value="HAD superfamily/HAD-like"/>
    <property type="match status" value="1"/>
</dbReference>
<proteinExistence type="predicted"/>
<dbReference type="RefSeq" id="WP_057768570.1">
    <property type="nucleotide sequence ID" value="NZ_JQAT01000001.1"/>
</dbReference>
<dbReference type="Proteomes" id="UP000051645">
    <property type="component" value="Unassembled WGS sequence"/>
</dbReference>
<dbReference type="Gene3D" id="3.30.1240.10">
    <property type="match status" value="1"/>
</dbReference>
<dbReference type="PANTHER" id="PTHR10000:SF23">
    <property type="entry name" value="5-AMINO-6-(5-PHOSPHO-D-RIBITYLAMINO)URACIL PHOSPHATASE YITU"/>
    <property type="match status" value="1"/>
</dbReference>
<dbReference type="SFLD" id="SFLDS00003">
    <property type="entry name" value="Haloacid_Dehalogenase"/>
    <property type="match status" value="1"/>
</dbReference>
<dbReference type="PATRIC" id="fig|81857.3.peg.397"/>
<dbReference type="GO" id="GO:0016791">
    <property type="term" value="F:phosphatase activity"/>
    <property type="evidence" value="ECO:0007669"/>
    <property type="project" value="TreeGrafter"/>
</dbReference>
<organism evidence="1 4">
    <name type="scientific">Lactobacillus selangorensis</name>
    <dbReference type="NCBI Taxonomy" id="81857"/>
    <lineage>
        <taxon>Bacteria</taxon>
        <taxon>Bacillati</taxon>
        <taxon>Bacillota</taxon>
        <taxon>Bacilli</taxon>
        <taxon>Lactobacillales</taxon>
        <taxon>Lactobacillaceae</taxon>
        <taxon>Lactobacillus</taxon>
    </lineage>
</organism>
<name>A0A0R2FLN5_9LACO</name>
<dbReference type="NCBIfam" id="TIGR00099">
    <property type="entry name" value="Cof-subfamily"/>
    <property type="match status" value="1"/>
</dbReference>
<dbReference type="GO" id="GO:0000287">
    <property type="term" value="F:magnesium ion binding"/>
    <property type="evidence" value="ECO:0007669"/>
    <property type="project" value="TreeGrafter"/>
</dbReference>
<gene>
    <name evidence="1" type="ORF">IV38_GL000392</name>
    <name evidence="2" type="ORF">IV40_GL000276</name>
</gene>
<comment type="caution">
    <text evidence="1">The sequence shown here is derived from an EMBL/GenBank/DDBJ whole genome shotgun (WGS) entry which is preliminary data.</text>
</comment>
<evidence type="ECO:0000313" key="3">
    <source>
        <dbReference type="Proteomes" id="UP000051645"/>
    </source>
</evidence>
<dbReference type="InterPro" id="IPR006379">
    <property type="entry name" value="HAD-SF_hydro_IIB"/>
</dbReference>
<dbReference type="SFLD" id="SFLDG01140">
    <property type="entry name" value="C2.B:_Phosphomannomutase_and_P"/>
    <property type="match status" value="1"/>
</dbReference>
<dbReference type="CDD" id="cd07516">
    <property type="entry name" value="HAD_Pase"/>
    <property type="match status" value="1"/>
</dbReference>
<dbReference type="Pfam" id="PF08282">
    <property type="entry name" value="Hydrolase_3"/>
    <property type="match status" value="1"/>
</dbReference>
<dbReference type="STRING" id="81857.IV38_GL000392"/>
<dbReference type="PANTHER" id="PTHR10000">
    <property type="entry name" value="PHOSPHOSERINE PHOSPHATASE"/>
    <property type="match status" value="1"/>
</dbReference>
<dbReference type="EMBL" id="JQAT01000001">
    <property type="protein sequence ID" value="KRN29507.1"/>
    <property type="molecule type" value="Genomic_DNA"/>
</dbReference>
<sequence>MSKKLIAIDLDGTTLNGDSQITLKTQATLQAAQQAGNVVSIITGRSNRLSQNYYDQIGLKSPMVNFNGALAHIPRHQWDHEYQYTVPREVAIDLLQLKQKYAIQMIAVEGKQLLMADQLYKSEYSFFPTELAPEQRLTADSLTVDPTSITVFLERNDQKIVREQLQHDFPDVQVNVWGGEASVLEIVHKGIQKAKGVAYLADYFGFERKNIIAFGDEQNDREMLDYAGWGVAMQNARPEIQAAANDVTTYTNEQDGLADYLTNYLHLQK</sequence>
<evidence type="ECO:0000313" key="4">
    <source>
        <dbReference type="Proteomes" id="UP000051751"/>
    </source>
</evidence>
<dbReference type="SUPFAM" id="SSF56784">
    <property type="entry name" value="HAD-like"/>
    <property type="match status" value="1"/>
</dbReference>
<dbReference type="Proteomes" id="UP000051751">
    <property type="component" value="Unassembled WGS sequence"/>
</dbReference>
<accession>A0A0R2FLN5</accession>
<dbReference type="AlphaFoldDB" id="A0A0R2FLN5"/>
<dbReference type="NCBIfam" id="TIGR01484">
    <property type="entry name" value="HAD-SF-IIB"/>
    <property type="match status" value="1"/>
</dbReference>
<dbReference type="InterPro" id="IPR036412">
    <property type="entry name" value="HAD-like_sf"/>
</dbReference>